<proteinExistence type="predicted"/>
<keyword evidence="13" id="KW-0862">Zinc</keyword>
<feature type="compositionally biased region" description="Pro residues" evidence="18">
    <location>
        <begin position="330"/>
        <end position="343"/>
    </location>
</feature>
<feature type="domain" description="RING-type" evidence="19">
    <location>
        <begin position="538"/>
        <end position="580"/>
    </location>
</feature>
<name>A0A2C5WJS7_9PEZI</name>
<organism evidence="21 22">
    <name type="scientific">Ceratocystis fimbriata CBS 114723</name>
    <dbReference type="NCBI Taxonomy" id="1035309"/>
    <lineage>
        <taxon>Eukaryota</taxon>
        <taxon>Fungi</taxon>
        <taxon>Dikarya</taxon>
        <taxon>Ascomycota</taxon>
        <taxon>Pezizomycotina</taxon>
        <taxon>Sordariomycetes</taxon>
        <taxon>Hypocreomycetidae</taxon>
        <taxon>Microascales</taxon>
        <taxon>Ceratocystidaceae</taxon>
        <taxon>Ceratocystis</taxon>
    </lineage>
</organism>
<feature type="compositionally biased region" description="Polar residues" evidence="18">
    <location>
        <begin position="488"/>
        <end position="513"/>
    </location>
</feature>
<keyword evidence="9" id="KW-0479">Metal-binding</keyword>
<evidence type="ECO:0000256" key="17">
    <source>
        <dbReference type="PROSITE-ProRule" id="PRU00175"/>
    </source>
</evidence>
<comment type="subcellular location">
    <subcellularLocation>
        <location evidence="3">Endosome</location>
    </subcellularLocation>
    <subcellularLocation>
        <location evidence="4">Lysosome</location>
    </subcellularLocation>
    <subcellularLocation>
        <location evidence="2">Membrane</location>
        <topology evidence="2">Peripheral membrane protein</topology>
    </subcellularLocation>
</comment>
<evidence type="ECO:0000256" key="4">
    <source>
        <dbReference type="ARBA" id="ARBA00004371"/>
    </source>
</evidence>
<dbReference type="InterPro" id="IPR017455">
    <property type="entry name" value="Znf_FYVE-rel"/>
</dbReference>
<dbReference type="GO" id="GO:0008270">
    <property type="term" value="F:zinc ion binding"/>
    <property type="evidence" value="ECO:0007669"/>
    <property type="project" value="UniProtKB-KW"/>
</dbReference>
<evidence type="ECO:0000256" key="2">
    <source>
        <dbReference type="ARBA" id="ARBA00004170"/>
    </source>
</evidence>
<dbReference type="GO" id="GO:0016020">
    <property type="term" value="C:membrane"/>
    <property type="evidence" value="ECO:0007669"/>
    <property type="project" value="UniProtKB-SubCell"/>
</dbReference>
<evidence type="ECO:0000256" key="7">
    <source>
        <dbReference type="ARBA" id="ARBA00022679"/>
    </source>
</evidence>
<feature type="region of interest" description="Disordered" evidence="18">
    <location>
        <begin position="480"/>
        <end position="513"/>
    </location>
</feature>
<keyword evidence="7" id="KW-0808">Transferase</keyword>
<keyword evidence="11 17" id="KW-0863">Zinc-finger</keyword>
<feature type="compositionally biased region" description="Polar residues" evidence="18">
    <location>
        <begin position="414"/>
        <end position="429"/>
    </location>
</feature>
<evidence type="ECO:0000256" key="9">
    <source>
        <dbReference type="ARBA" id="ARBA00022723"/>
    </source>
</evidence>
<feature type="region of interest" description="Disordered" evidence="18">
    <location>
        <begin position="328"/>
        <end position="447"/>
    </location>
</feature>
<dbReference type="STRING" id="1035309.A0A2C5WJS7"/>
<feature type="compositionally biased region" description="Low complexity" evidence="18">
    <location>
        <begin position="123"/>
        <end position="143"/>
    </location>
</feature>
<dbReference type="GO" id="GO:0043161">
    <property type="term" value="P:proteasome-mediated ubiquitin-dependent protein catabolic process"/>
    <property type="evidence" value="ECO:0007669"/>
    <property type="project" value="TreeGrafter"/>
</dbReference>
<evidence type="ECO:0000256" key="11">
    <source>
        <dbReference type="ARBA" id="ARBA00022771"/>
    </source>
</evidence>
<dbReference type="SUPFAM" id="SSF57850">
    <property type="entry name" value="RING/U-box"/>
    <property type="match status" value="1"/>
</dbReference>
<comment type="pathway">
    <text evidence="5">Protein modification; protein ubiquitination.</text>
</comment>
<dbReference type="GO" id="GO:0070936">
    <property type="term" value="P:protein K48-linked ubiquitination"/>
    <property type="evidence" value="ECO:0007669"/>
    <property type="project" value="TreeGrafter"/>
</dbReference>
<feature type="domain" description="FYVE-type" evidence="20">
    <location>
        <begin position="252"/>
        <end position="334"/>
    </location>
</feature>
<dbReference type="SMART" id="SM00184">
    <property type="entry name" value="RING"/>
    <property type="match status" value="1"/>
</dbReference>
<feature type="compositionally biased region" description="Polar residues" evidence="18">
    <location>
        <begin position="169"/>
        <end position="183"/>
    </location>
</feature>
<dbReference type="Pfam" id="PF01363">
    <property type="entry name" value="FYVE"/>
    <property type="match status" value="1"/>
</dbReference>
<dbReference type="Pfam" id="PF13639">
    <property type="entry name" value="zf-RING_2"/>
    <property type="match status" value="1"/>
</dbReference>
<dbReference type="InterPro" id="IPR000306">
    <property type="entry name" value="Znf_FYVE"/>
</dbReference>
<dbReference type="GO" id="GO:0005768">
    <property type="term" value="C:endosome"/>
    <property type="evidence" value="ECO:0007669"/>
    <property type="project" value="UniProtKB-SubCell"/>
</dbReference>
<keyword evidence="16" id="KW-0449">Lipoprotein</keyword>
<dbReference type="CDD" id="cd16489">
    <property type="entry name" value="mRING-CH-C4HC2H_ZNRF"/>
    <property type="match status" value="1"/>
</dbReference>
<evidence type="ECO:0000256" key="3">
    <source>
        <dbReference type="ARBA" id="ARBA00004177"/>
    </source>
</evidence>
<dbReference type="InterPro" id="IPR051878">
    <property type="entry name" value="ZNRF_ubiq-protein_ligase"/>
</dbReference>
<feature type="compositionally biased region" description="Polar residues" evidence="18">
    <location>
        <begin position="113"/>
        <end position="122"/>
    </location>
</feature>
<keyword evidence="12" id="KW-0833">Ubl conjugation pathway</keyword>
<evidence type="ECO:0000313" key="21">
    <source>
        <dbReference type="EMBL" id="PHH51159.1"/>
    </source>
</evidence>
<keyword evidence="15" id="KW-0458">Lysosome</keyword>
<dbReference type="Proteomes" id="UP000222788">
    <property type="component" value="Unassembled WGS sequence"/>
</dbReference>
<dbReference type="SUPFAM" id="SSF57903">
    <property type="entry name" value="FYVE/PHD zinc finger"/>
    <property type="match status" value="1"/>
</dbReference>
<keyword evidence="22" id="KW-1185">Reference proteome</keyword>
<dbReference type="InterPro" id="IPR011011">
    <property type="entry name" value="Znf_FYVE_PHD"/>
</dbReference>
<gene>
    <name evidence="21" type="ORF">CFIMG_006148RAa</name>
</gene>
<evidence type="ECO:0000256" key="10">
    <source>
        <dbReference type="ARBA" id="ARBA00022753"/>
    </source>
</evidence>
<dbReference type="PANTHER" id="PTHR46661:SF4">
    <property type="entry name" value="RING-TYPE DOMAIN-CONTAINING PROTEIN"/>
    <property type="match status" value="1"/>
</dbReference>
<keyword evidence="14" id="KW-0472">Membrane</keyword>
<dbReference type="PROSITE" id="PS50178">
    <property type="entry name" value="ZF_FYVE"/>
    <property type="match status" value="1"/>
</dbReference>
<evidence type="ECO:0000256" key="14">
    <source>
        <dbReference type="ARBA" id="ARBA00023136"/>
    </source>
</evidence>
<evidence type="ECO:0000256" key="18">
    <source>
        <dbReference type="SAM" id="MobiDB-lite"/>
    </source>
</evidence>
<evidence type="ECO:0000256" key="1">
    <source>
        <dbReference type="ARBA" id="ARBA00000900"/>
    </source>
</evidence>
<dbReference type="OrthoDB" id="660555at2759"/>
<evidence type="ECO:0000256" key="6">
    <source>
        <dbReference type="ARBA" id="ARBA00012483"/>
    </source>
</evidence>
<feature type="region of interest" description="Disordered" evidence="18">
    <location>
        <begin position="20"/>
        <end position="211"/>
    </location>
</feature>
<evidence type="ECO:0000256" key="15">
    <source>
        <dbReference type="ARBA" id="ARBA00023228"/>
    </source>
</evidence>
<dbReference type="GO" id="GO:0061630">
    <property type="term" value="F:ubiquitin protein ligase activity"/>
    <property type="evidence" value="ECO:0007669"/>
    <property type="project" value="UniProtKB-EC"/>
</dbReference>
<keyword evidence="10" id="KW-0967">Endosome</keyword>
<feature type="compositionally biased region" description="Low complexity" evidence="18">
    <location>
        <begin position="390"/>
        <end position="410"/>
    </location>
</feature>
<evidence type="ECO:0000256" key="5">
    <source>
        <dbReference type="ARBA" id="ARBA00004906"/>
    </source>
</evidence>
<feature type="compositionally biased region" description="Polar residues" evidence="18">
    <location>
        <begin position="64"/>
        <end position="85"/>
    </location>
</feature>
<dbReference type="EMBL" id="APWK03000102">
    <property type="protein sequence ID" value="PHH51159.1"/>
    <property type="molecule type" value="Genomic_DNA"/>
</dbReference>
<evidence type="ECO:0000256" key="16">
    <source>
        <dbReference type="ARBA" id="ARBA00023288"/>
    </source>
</evidence>
<evidence type="ECO:0000256" key="12">
    <source>
        <dbReference type="ARBA" id="ARBA00022786"/>
    </source>
</evidence>
<dbReference type="Gene3D" id="3.30.40.10">
    <property type="entry name" value="Zinc/RING finger domain, C3HC4 (zinc finger)"/>
    <property type="match status" value="2"/>
</dbReference>
<evidence type="ECO:0000313" key="22">
    <source>
        <dbReference type="Proteomes" id="UP000222788"/>
    </source>
</evidence>
<accession>A0A2C5WJS7</accession>
<evidence type="ECO:0000256" key="13">
    <source>
        <dbReference type="ARBA" id="ARBA00022833"/>
    </source>
</evidence>
<evidence type="ECO:0000259" key="20">
    <source>
        <dbReference type="PROSITE" id="PS50178"/>
    </source>
</evidence>
<protein>
    <recommendedName>
        <fullName evidence="6">RING-type E3 ubiquitin transferase</fullName>
        <ecNumber evidence="6">2.3.2.27</ecNumber>
    </recommendedName>
</protein>
<dbReference type="AlphaFoldDB" id="A0A2C5WJS7"/>
<keyword evidence="8" id="KW-0519">Myristate</keyword>
<dbReference type="EC" id="2.3.2.27" evidence="6"/>
<feature type="compositionally biased region" description="Low complexity" evidence="18">
    <location>
        <begin position="198"/>
        <end position="207"/>
    </location>
</feature>
<dbReference type="SMART" id="SM00064">
    <property type="entry name" value="FYVE"/>
    <property type="match status" value="1"/>
</dbReference>
<evidence type="ECO:0000259" key="19">
    <source>
        <dbReference type="PROSITE" id="PS50089"/>
    </source>
</evidence>
<comment type="catalytic activity">
    <reaction evidence="1">
        <text>S-ubiquitinyl-[E2 ubiquitin-conjugating enzyme]-L-cysteine + [acceptor protein]-L-lysine = [E2 ubiquitin-conjugating enzyme]-L-cysteine + N(6)-ubiquitinyl-[acceptor protein]-L-lysine.</text>
        <dbReference type="EC" id="2.3.2.27"/>
    </reaction>
</comment>
<dbReference type="PROSITE" id="PS50089">
    <property type="entry name" value="ZF_RING_2"/>
    <property type="match status" value="1"/>
</dbReference>
<comment type="caution">
    <text evidence="21">The sequence shown here is derived from an EMBL/GenBank/DDBJ whole genome shotgun (WGS) entry which is preliminary data.</text>
</comment>
<dbReference type="PANTHER" id="PTHR46661">
    <property type="entry name" value="E3 UBIQUITIN-PROTEIN LIGASE ZNRF1-LIKE PROTEIN"/>
    <property type="match status" value="1"/>
</dbReference>
<dbReference type="InterPro" id="IPR013083">
    <property type="entry name" value="Znf_RING/FYVE/PHD"/>
</dbReference>
<reference evidence="21 22" key="1">
    <citation type="journal article" date="2013" name="Fungal Biol.">
        <title>Analysis of microsatellite markers in the genome of the plant pathogen Ceratocystis fimbriata.</title>
        <authorList>
            <person name="Simpson M.C."/>
            <person name="Wilken P.M."/>
            <person name="Coetzee M.P."/>
            <person name="Wingfield M.J."/>
            <person name="Wingfield B.D."/>
        </authorList>
    </citation>
    <scope>NUCLEOTIDE SEQUENCE [LARGE SCALE GENOMIC DNA]</scope>
    <source>
        <strain evidence="21 22">CBS 114723</strain>
    </source>
</reference>
<dbReference type="InterPro" id="IPR001841">
    <property type="entry name" value="Znf_RING"/>
</dbReference>
<sequence>MASVSASQLISTPLDIQTAVSGTTPIGHTESFPIPSDPETPTGGSESPAPHEQNPEDHPDSRALGSSNCLLDSTSCPQTSNQNGSDGDEAGPSVERVASIPAATEVVQRITKDQSTQPIVGQTTSITPSSPPNTSSAGSSASPMPINEPLDATSDQTSTEAPEIPSPNRLANISTTEPSTSLQPELRVSTLPSHPRRAAPASSSDPALGAMSRQQVIPTWEAPNDEPSASDAPLAIESLQSPESTPTRWQPDAEATYCPICSGQFNIFVRKHHCRKCGRVVCNSCSPHRIIIPHQYIVRPPGQAAPLWGPSDLSPVIHGGERVRLCNPCVPDPNTAPPLPAPQSPNQLSPRTHHRSYSGAGGSRVYSPGPSGIEGSRSRSATMHTPQRDSIPSRPYPSYGSSYQSTSTMHSSRRYQSLIDSSGPSSSFASHYHHRSLPPPPPLAEEDECPVCHLELPSRHLANFESLREAHITQCIISHSASRSSPSTGPGVNSGTGSVSTDGSQTSANTSGHSRIIRRTGMFPYFATEKDCVDSAECTICLEEFETGEQMARLECLCRFHLRCIRAWFQKHPGRCPVHQHDSFGY</sequence>
<evidence type="ECO:0000256" key="8">
    <source>
        <dbReference type="ARBA" id="ARBA00022707"/>
    </source>
</evidence>
<reference evidence="21 22" key="2">
    <citation type="journal article" date="2013" name="IMA Fungus">
        <title>IMA Genome-F 1: Ceratocystis fimbriata: Draft nuclear genome sequence for the plant pathogen, Ceratocystis fimbriata.</title>
        <authorList>
            <person name="Wilken P.M."/>
            <person name="Steenkamp E.T."/>
            <person name="Wingfield M.J."/>
            <person name="de Beer Z.W."/>
            <person name="Wingfield B.D."/>
        </authorList>
    </citation>
    <scope>NUCLEOTIDE SEQUENCE [LARGE SCALE GENOMIC DNA]</scope>
    <source>
        <strain evidence="21 22">CBS 114723</strain>
    </source>
</reference>